<dbReference type="PROSITE" id="PS51832">
    <property type="entry name" value="HD_GYP"/>
    <property type="match status" value="1"/>
</dbReference>
<evidence type="ECO:0000313" key="5">
    <source>
        <dbReference type="Proteomes" id="UP000242699"/>
    </source>
</evidence>
<feature type="transmembrane region" description="Helical" evidence="1">
    <location>
        <begin position="136"/>
        <end position="160"/>
    </location>
</feature>
<keyword evidence="1" id="KW-0472">Membrane</keyword>
<evidence type="ECO:0000259" key="3">
    <source>
        <dbReference type="PROSITE" id="PS51832"/>
    </source>
</evidence>
<feature type="transmembrane region" description="Helical" evidence="1">
    <location>
        <begin position="201"/>
        <end position="220"/>
    </location>
</feature>
<evidence type="ECO:0000256" key="1">
    <source>
        <dbReference type="SAM" id="Phobius"/>
    </source>
</evidence>
<dbReference type="InterPro" id="IPR003607">
    <property type="entry name" value="HD/PDEase_dom"/>
</dbReference>
<evidence type="ECO:0000259" key="2">
    <source>
        <dbReference type="PROSITE" id="PS51831"/>
    </source>
</evidence>
<feature type="transmembrane region" description="Helical" evidence="1">
    <location>
        <begin position="66"/>
        <end position="86"/>
    </location>
</feature>
<accession>A0A2T2WQG5</accession>
<dbReference type="PANTHER" id="PTHR43155">
    <property type="entry name" value="CYCLIC DI-GMP PHOSPHODIESTERASE PA4108-RELATED"/>
    <property type="match status" value="1"/>
</dbReference>
<keyword evidence="1" id="KW-1133">Transmembrane helix</keyword>
<dbReference type="SUPFAM" id="SSF109604">
    <property type="entry name" value="HD-domain/PDEase-like"/>
    <property type="match status" value="1"/>
</dbReference>
<feature type="transmembrane region" description="Helical" evidence="1">
    <location>
        <begin position="107"/>
        <end position="124"/>
    </location>
</feature>
<organism evidence="4 5">
    <name type="scientific">Sulfobacillus benefaciens</name>
    <dbReference type="NCBI Taxonomy" id="453960"/>
    <lineage>
        <taxon>Bacteria</taxon>
        <taxon>Bacillati</taxon>
        <taxon>Bacillota</taxon>
        <taxon>Clostridia</taxon>
        <taxon>Eubacteriales</taxon>
        <taxon>Clostridiales Family XVII. Incertae Sedis</taxon>
        <taxon>Sulfobacillus</taxon>
    </lineage>
</organism>
<dbReference type="PROSITE" id="PS51831">
    <property type="entry name" value="HD"/>
    <property type="match status" value="1"/>
</dbReference>
<dbReference type="EMBL" id="PXYT01000077">
    <property type="protein sequence ID" value="PSR24470.1"/>
    <property type="molecule type" value="Genomic_DNA"/>
</dbReference>
<dbReference type="CDD" id="cd00077">
    <property type="entry name" value="HDc"/>
    <property type="match status" value="1"/>
</dbReference>
<dbReference type="Proteomes" id="UP000242699">
    <property type="component" value="Unassembled WGS sequence"/>
</dbReference>
<name>A0A2T2WQG5_9FIRM</name>
<protein>
    <submittedName>
        <fullName evidence="4">HD-GYP domain-containing protein</fullName>
    </submittedName>
</protein>
<dbReference type="InterPro" id="IPR006675">
    <property type="entry name" value="HDIG_dom"/>
</dbReference>
<gene>
    <name evidence="4" type="ORF">C7B43_18995</name>
</gene>
<comment type="caution">
    <text evidence="4">The sequence shown here is derived from an EMBL/GenBank/DDBJ whole genome shotgun (WGS) entry which is preliminary data.</text>
</comment>
<feature type="domain" description="HD-GYP" evidence="3">
    <location>
        <begin position="223"/>
        <end position="418"/>
    </location>
</feature>
<sequence>MAYPVKLRYFMGVIIVAGMGLMATHIRFLYALNISDVLFLLAIVAASLFSVPLPRGNGAVSVQLPVIFSAAIILGPGAGLWLGGLGSAMGPEYLGKVRWPSVMFNRAQFGISGWAAGEIFYLLVGTGKNLGLAHVSLSLVVAALTAFVLNLAFVSFAIALRTNRGLIETLRVHFKWALPSVLLMIPIAYSMAAVYKGLGPYGELMFIIPLASIRYILALLRRAYLTYFNNIDILLTALNFRDAYTYGHSIRVGHYAGKLAEQFGMPQDRVQLVKEAGLLHDVGKLATPDVILSKVGRLNHEEGTVMKDHPIIGSHILEELRVGGCARHFVRQHHERWDGFGYPDRLTREEIALETRIVSVVDAYDAMTTDRPYRRSLPHSVALKEIERGSDNQFDPEVVQKFVEMCGDKNLVAEETVAQGWNHVGLRKGPDNEHGQSS</sequence>
<dbReference type="SMART" id="SM00471">
    <property type="entry name" value="HDc"/>
    <property type="match status" value="1"/>
</dbReference>
<dbReference type="InterPro" id="IPR048430">
    <property type="entry name" value="MASE9"/>
</dbReference>
<feature type="transmembrane region" description="Helical" evidence="1">
    <location>
        <begin position="37"/>
        <end position="54"/>
    </location>
</feature>
<dbReference type="Pfam" id="PF20972">
    <property type="entry name" value="MASE9"/>
    <property type="match status" value="1"/>
</dbReference>
<feature type="transmembrane region" description="Helical" evidence="1">
    <location>
        <begin position="6"/>
        <end position="30"/>
    </location>
</feature>
<dbReference type="Gene3D" id="1.10.3210.10">
    <property type="entry name" value="Hypothetical protein af1432"/>
    <property type="match status" value="1"/>
</dbReference>
<proteinExistence type="predicted"/>
<feature type="transmembrane region" description="Helical" evidence="1">
    <location>
        <begin position="172"/>
        <end position="195"/>
    </location>
</feature>
<dbReference type="NCBIfam" id="TIGR00277">
    <property type="entry name" value="HDIG"/>
    <property type="match status" value="1"/>
</dbReference>
<evidence type="ECO:0000313" key="4">
    <source>
        <dbReference type="EMBL" id="PSR24470.1"/>
    </source>
</evidence>
<dbReference type="Pfam" id="PF13487">
    <property type="entry name" value="HD_5"/>
    <property type="match status" value="1"/>
</dbReference>
<dbReference type="InterPro" id="IPR037522">
    <property type="entry name" value="HD_GYP_dom"/>
</dbReference>
<dbReference type="InterPro" id="IPR006674">
    <property type="entry name" value="HD_domain"/>
</dbReference>
<reference evidence="4 5" key="1">
    <citation type="journal article" date="2014" name="BMC Genomics">
        <title>Comparison of environmental and isolate Sulfobacillus genomes reveals diverse carbon, sulfur, nitrogen, and hydrogen metabolisms.</title>
        <authorList>
            <person name="Justice N.B."/>
            <person name="Norman A."/>
            <person name="Brown C.T."/>
            <person name="Singh A."/>
            <person name="Thomas B.C."/>
            <person name="Banfield J.F."/>
        </authorList>
    </citation>
    <scope>NUCLEOTIDE SEQUENCE [LARGE SCALE GENOMIC DNA]</scope>
    <source>
        <strain evidence="4">AMDSBA1</strain>
    </source>
</reference>
<feature type="domain" description="HD" evidence="2">
    <location>
        <begin position="245"/>
        <end position="367"/>
    </location>
</feature>
<dbReference type="AlphaFoldDB" id="A0A2T2WQG5"/>
<keyword evidence="1" id="KW-0812">Transmembrane</keyword>
<dbReference type="PANTHER" id="PTHR43155:SF2">
    <property type="entry name" value="CYCLIC DI-GMP PHOSPHODIESTERASE PA4108"/>
    <property type="match status" value="1"/>
</dbReference>